<evidence type="ECO:0000313" key="5">
    <source>
        <dbReference type="EMBL" id="CAB4640450.1"/>
    </source>
</evidence>
<dbReference type="InterPro" id="IPR037165">
    <property type="entry name" value="AldOxase/xan_DH_Mopterin-bd_sf"/>
</dbReference>
<dbReference type="InterPro" id="IPR008274">
    <property type="entry name" value="AldOxase/xan_DH_MoCoBD1"/>
</dbReference>
<keyword evidence="2" id="KW-0560">Oxidoreductase</keyword>
<dbReference type="InterPro" id="IPR016208">
    <property type="entry name" value="Ald_Oxase/xanthine_DH-like"/>
</dbReference>
<dbReference type="InterPro" id="IPR046867">
    <property type="entry name" value="AldOxase/xan_DH_MoCoBD2"/>
</dbReference>
<evidence type="ECO:0000313" key="4">
    <source>
        <dbReference type="EMBL" id="CAB4550413.1"/>
    </source>
</evidence>
<organism evidence="5">
    <name type="scientific">freshwater metagenome</name>
    <dbReference type="NCBI Taxonomy" id="449393"/>
    <lineage>
        <taxon>unclassified sequences</taxon>
        <taxon>metagenomes</taxon>
        <taxon>ecological metagenomes</taxon>
    </lineage>
</organism>
<reference evidence="5" key="1">
    <citation type="submission" date="2020-05" db="EMBL/GenBank/DDBJ databases">
        <authorList>
            <person name="Chiriac C."/>
            <person name="Salcher M."/>
            <person name="Ghai R."/>
            <person name="Kavagutti S V."/>
        </authorList>
    </citation>
    <scope>NUCLEOTIDE SEQUENCE</scope>
</reference>
<dbReference type="SUPFAM" id="SSF54665">
    <property type="entry name" value="CO dehydrogenase molybdoprotein N-domain-like"/>
    <property type="match status" value="1"/>
</dbReference>
<sequence>MSILGTRVVRVEDPRFLTGEGTYIGNLSLPGALHLSFVRSTMAHARLLDIDASEALAMPGVVAVWTARDIDLAPAPPAHGFMNKGIRYPFIASDTVRFVGDIVAVVVSTDKSLGVDAAETVIVDYDPLPVVLDLDESFRNEVILHEEAGTNVVLTFAENSNDDIFRDCEVVVELTIENQRVAPAPMEVRACASVWDGTRLTQWACSQGAHGARDGIAEALGLEPSAVRVITPDVGGGFGAKSGVYAEEILVGWAAKKLNTPVRWTESRTENMLSMGHGRGQRQRTKMGGTRDGRITAYRLDVLQDAGAYAKAGAVLPFMTRMMASGVYDIASVQFESHSVVTNTTPTVAYRGAGRPEATAAIERTLDEFARVCGKDPADVRRMNYLQPSAFPLTTSMGAKYDSGEYAKALDAALDVAGYAQLRAEQARRRASKDPLQLGIGIASYVETTNPMGSGDYGSVEITPDGGAIIRTGSSSHGQGHHTAWAMLVSDATGIPFEKIDFRFGDTDDIERGGGTGGSRSLQVGGSAVKLATDAVVEKARQRAADLLEAAVEDVVIDTVRGAFHVAGSPAPARTWAELLTGADIALDAEVDYVPEGATFPFGTHVCVVEVDTETGAVGVMRHIACDDAGTIINPLIVDGQVHGGIAQGVAQALLEAVWYDPDGNPITSNLADYGFISAAELPSFERVPMETPTPRNPLGAKGIGEAGTIGATPAVHNAVVDALSHLGVTHVDMPCTSINVWNALQHAQA</sequence>
<evidence type="ECO:0000256" key="2">
    <source>
        <dbReference type="ARBA" id="ARBA00023002"/>
    </source>
</evidence>
<gene>
    <name evidence="4" type="ORF">UFOPK1572_00125</name>
    <name evidence="5" type="ORF">UFOPK2169_00018</name>
</gene>
<protein>
    <submittedName>
        <fullName evidence="5">Unannotated protein</fullName>
    </submittedName>
</protein>
<dbReference type="EMBL" id="CAEZWE010000001">
    <property type="protein sequence ID" value="CAB4640450.1"/>
    <property type="molecule type" value="Genomic_DNA"/>
</dbReference>
<accession>A0A6J6JSQ4</accession>
<proteinExistence type="predicted"/>
<keyword evidence="1" id="KW-0500">Molybdenum</keyword>
<evidence type="ECO:0000259" key="3">
    <source>
        <dbReference type="SMART" id="SM01008"/>
    </source>
</evidence>
<dbReference type="InterPro" id="IPR036856">
    <property type="entry name" value="Ald_Oxase/Xan_DH_a/b_sf"/>
</dbReference>
<dbReference type="SMART" id="SM01008">
    <property type="entry name" value="Ald_Xan_dh_C"/>
    <property type="match status" value="1"/>
</dbReference>
<dbReference type="PANTHER" id="PTHR11908:SF132">
    <property type="entry name" value="ALDEHYDE OXIDASE 1-RELATED"/>
    <property type="match status" value="1"/>
</dbReference>
<dbReference type="PANTHER" id="PTHR11908">
    <property type="entry name" value="XANTHINE DEHYDROGENASE"/>
    <property type="match status" value="1"/>
</dbReference>
<dbReference type="SUPFAM" id="SSF56003">
    <property type="entry name" value="Molybdenum cofactor-binding domain"/>
    <property type="match status" value="1"/>
</dbReference>
<dbReference type="GO" id="GO:0016491">
    <property type="term" value="F:oxidoreductase activity"/>
    <property type="evidence" value="ECO:0007669"/>
    <property type="project" value="UniProtKB-KW"/>
</dbReference>
<dbReference type="InterPro" id="IPR000674">
    <property type="entry name" value="Ald_Oxase/Xan_DH_a/b"/>
</dbReference>
<dbReference type="Pfam" id="PF01315">
    <property type="entry name" value="Ald_Xan_dh_C"/>
    <property type="match status" value="1"/>
</dbReference>
<feature type="domain" description="Aldehyde oxidase/xanthine dehydrogenase a/b hammerhead" evidence="3">
    <location>
        <begin position="18"/>
        <end position="129"/>
    </location>
</feature>
<dbReference type="GO" id="GO:0005506">
    <property type="term" value="F:iron ion binding"/>
    <property type="evidence" value="ECO:0007669"/>
    <property type="project" value="InterPro"/>
</dbReference>
<name>A0A6J6JSQ4_9ZZZZ</name>
<dbReference type="EMBL" id="CAEZTC010000008">
    <property type="protein sequence ID" value="CAB4550413.1"/>
    <property type="molecule type" value="Genomic_DNA"/>
</dbReference>
<dbReference type="Pfam" id="PF02738">
    <property type="entry name" value="MoCoBD_1"/>
    <property type="match status" value="1"/>
</dbReference>
<dbReference type="AlphaFoldDB" id="A0A6J6JSQ4"/>
<evidence type="ECO:0000256" key="1">
    <source>
        <dbReference type="ARBA" id="ARBA00022505"/>
    </source>
</evidence>
<dbReference type="Gene3D" id="3.90.1170.50">
    <property type="entry name" value="Aldehyde oxidase/xanthine dehydrogenase, a/b hammerhead"/>
    <property type="match status" value="1"/>
</dbReference>
<dbReference type="Pfam" id="PF20256">
    <property type="entry name" value="MoCoBD_2"/>
    <property type="match status" value="1"/>
</dbReference>
<dbReference type="Gene3D" id="3.30.365.10">
    <property type="entry name" value="Aldehyde oxidase/xanthine dehydrogenase, molybdopterin binding domain"/>
    <property type="match status" value="4"/>
</dbReference>